<dbReference type="Pfam" id="PF03780">
    <property type="entry name" value="Asp23"/>
    <property type="match status" value="1"/>
</dbReference>
<dbReference type="STRING" id="1423810.FD19_GL001412"/>
<feature type="region of interest" description="Disordered" evidence="3">
    <location>
        <begin position="134"/>
        <end position="173"/>
    </location>
</feature>
<name>A0A0R2CGY1_9LACO</name>
<dbReference type="EMBL" id="AYZK01000003">
    <property type="protein sequence ID" value="KRM87254.1"/>
    <property type="molecule type" value="Genomic_DNA"/>
</dbReference>
<comment type="similarity">
    <text evidence="1">Belongs to the asp23 family.</text>
</comment>
<evidence type="ECO:0000256" key="2">
    <source>
        <dbReference type="ARBA" id="ARBA00039575"/>
    </source>
</evidence>
<accession>A0A0R2CGY1</accession>
<evidence type="ECO:0000256" key="1">
    <source>
        <dbReference type="ARBA" id="ARBA00005721"/>
    </source>
</evidence>
<keyword evidence="5" id="KW-1185">Reference proteome</keyword>
<dbReference type="AlphaFoldDB" id="A0A0R2CGY1"/>
<evidence type="ECO:0000313" key="4">
    <source>
        <dbReference type="EMBL" id="KRM87254.1"/>
    </source>
</evidence>
<feature type="compositionally biased region" description="Basic and acidic residues" evidence="3">
    <location>
        <begin position="134"/>
        <end position="166"/>
    </location>
</feature>
<protein>
    <recommendedName>
        <fullName evidence="2">Stress response regulator gls24 homolog</fullName>
    </recommendedName>
</protein>
<dbReference type="PATRIC" id="fig|1423810.4.peg.1451"/>
<dbReference type="PANTHER" id="PTHR34297:SF3">
    <property type="entry name" value="ALKALINE SHOCK PROTEIN 23"/>
    <property type="match status" value="1"/>
</dbReference>
<comment type="caution">
    <text evidence="4">The sequence shown here is derived from an EMBL/GenBank/DDBJ whole genome shotgun (WGS) entry which is preliminary data.</text>
</comment>
<evidence type="ECO:0000313" key="5">
    <source>
        <dbReference type="Proteomes" id="UP000051789"/>
    </source>
</evidence>
<dbReference type="InterPro" id="IPR005531">
    <property type="entry name" value="Asp23"/>
</dbReference>
<gene>
    <name evidence="4" type="ORF">FD19_GL001412</name>
</gene>
<reference evidence="4 5" key="1">
    <citation type="journal article" date="2015" name="Genome Announc.">
        <title>Expanding the biotechnology potential of lactobacilli through comparative genomics of 213 strains and associated genera.</title>
        <authorList>
            <person name="Sun Z."/>
            <person name="Harris H.M."/>
            <person name="McCann A."/>
            <person name="Guo C."/>
            <person name="Argimon S."/>
            <person name="Zhang W."/>
            <person name="Yang X."/>
            <person name="Jeffery I.B."/>
            <person name="Cooney J.C."/>
            <person name="Kagawa T.F."/>
            <person name="Liu W."/>
            <person name="Song Y."/>
            <person name="Salvetti E."/>
            <person name="Wrobel A."/>
            <person name="Rasinkangas P."/>
            <person name="Parkhill J."/>
            <person name="Rea M.C."/>
            <person name="O'Sullivan O."/>
            <person name="Ritari J."/>
            <person name="Douillard F.P."/>
            <person name="Paul Ross R."/>
            <person name="Yang R."/>
            <person name="Briner A.E."/>
            <person name="Felis G.E."/>
            <person name="de Vos W.M."/>
            <person name="Barrangou R."/>
            <person name="Klaenhammer T.R."/>
            <person name="Caufield P.W."/>
            <person name="Cui Y."/>
            <person name="Zhang H."/>
            <person name="O'Toole P.W."/>
        </authorList>
    </citation>
    <scope>NUCLEOTIDE SEQUENCE [LARGE SCALE GENOMIC DNA]</scope>
    <source>
        <strain evidence="4 5">DSM 22698</strain>
    </source>
</reference>
<sequence>MATTLTRKDGINMDAAKTQTNTNKVDQELKFDDAVVAKIVGITANEVTGVYSLEGGMVANMTDFFRKDSNPTKGVDVDMDDDQTVTVSLDAVLHYGENAPAIFDKLTTAIAKNVHQMTGLRVTAVKMTVKDMLTKDEIAREKDKEKAKEKDQDAKEDQGKDARPAGRPEPAPA</sequence>
<dbReference type="PANTHER" id="PTHR34297">
    <property type="entry name" value="HYPOTHETICAL CYTOSOLIC PROTEIN-RELATED"/>
    <property type="match status" value="1"/>
</dbReference>
<proteinExistence type="inferred from homology"/>
<dbReference type="Proteomes" id="UP000051789">
    <property type="component" value="Unassembled WGS sequence"/>
</dbReference>
<evidence type="ECO:0000256" key="3">
    <source>
        <dbReference type="SAM" id="MobiDB-lite"/>
    </source>
</evidence>
<organism evidence="4 5">
    <name type="scientific">Lacticaseibacillus thailandensis DSM 22698 = JCM 13996</name>
    <dbReference type="NCBI Taxonomy" id="1423810"/>
    <lineage>
        <taxon>Bacteria</taxon>
        <taxon>Bacillati</taxon>
        <taxon>Bacillota</taxon>
        <taxon>Bacilli</taxon>
        <taxon>Lactobacillales</taxon>
        <taxon>Lactobacillaceae</taxon>
        <taxon>Lacticaseibacillus</taxon>
    </lineage>
</organism>